<name>A0A1G8GTM5_9BACI</name>
<reference evidence="4 5" key="1">
    <citation type="submission" date="2016-10" db="EMBL/GenBank/DDBJ databases">
        <authorList>
            <person name="de Groot N.N."/>
        </authorList>
    </citation>
    <scope>NUCLEOTIDE SEQUENCE [LARGE SCALE GENOMIC DNA]</scope>
    <source>
        <strain evidence="4 5">DSM 21632</strain>
    </source>
</reference>
<accession>A0A1G8GTM5</accession>
<evidence type="ECO:0000256" key="2">
    <source>
        <dbReference type="PROSITE-ProRule" id="PRU00335"/>
    </source>
</evidence>
<evidence type="ECO:0000313" key="4">
    <source>
        <dbReference type="EMBL" id="SDH97712.1"/>
    </source>
</evidence>
<dbReference type="PROSITE" id="PS50977">
    <property type="entry name" value="HTH_TETR_2"/>
    <property type="match status" value="1"/>
</dbReference>
<dbReference type="Pfam" id="PF00440">
    <property type="entry name" value="TetR_N"/>
    <property type="match status" value="1"/>
</dbReference>
<feature type="domain" description="HTH tetR-type" evidence="3">
    <location>
        <begin position="11"/>
        <end position="71"/>
    </location>
</feature>
<dbReference type="OrthoDB" id="5366068at2"/>
<protein>
    <submittedName>
        <fullName evidence="4">Transcriptional regulator, TetR family</fullName>
    </submittedName>
</protein>
<dbReference type="AlphaFoldDB" id="A0A1G8GTM5"/>
<dbReference type="EMBL" id="FNDK01000017">
    <property type="protein sequence ID" value="SDH97712.1"/>
    <property type="molecule type" value="Genomic_DNA"/>
</dbReference>
<sequence>MKAGRKEIQRKRMWGYFLNAATEVIENEGMERVTIRKIADKAGFTSSTAYNYFKDLSHLKFFASMRFTKPYIEELPVYLEKGTNTLEKWLYSWECFCKHSFRQPQVYSVLFIDSLGGSPEEFLEHYYKIYPEELIGLPEQIKSFVMEHSFAKRSALYIENAVQEGLLAEKDVEYIADITLFIWKGMMSSFMNRRRDYTTDEAIEKTLAYVYESVIKVVPSSQQHHIVFQPTIKT</sequence>
<dbReference type="GO" id="GO:0003677">
    <property type="term" value="F:DNA binding"/>
    <property type="evidence" value="ECO:0007669"/>
    <property type="project" value="UniProtKB-UniRule"/>
</dbReference>
<proteinExistence type="predicted"/>
<evidence type="ECO:0000313" key="5">
    <source>
        <dbReference type="Proteomes" id="UP000199163"/>
    </source>
</evidence>
<evidence type="ECO:0000259" key="3">
    <source>
        <dbReference type="PROSITE" id="PS50977"/>
    </source>
</evidence>
<evidence type="ECO:0000256" key="1">
    <source>
        <dbReference type="ARBA" id="ARBA00023125"/>
    </source>
</evidence>
<keyword evidence="1 2" id="KW-0238">DNA-binding</keyword>
<feature type="DNA-binding region" description="H-T-H motif" evidence="2">
    <location>
        <begin position="34"/>
        <end position="53"/>
    </location>
</feature>
<dbReference type="STRING" id="568899.SAMN05192534_1177"/>
<keyword evidence="5" id="KW-1185">Reference proteome</keyword>
<dbReference type="RefSeq" id="WP_091274621.1">
    <property type="nucleotide sequence ID" value="NZ_FNDK01000017.1"/>
</dbReference>
<dbReference type="Gene3D" id="1.10.357.10">
    <property type="entry name" value="Tetracycline Repressor, domain 2"/>
    <property type="match status" value="1"/>
</dbReference>
<dbReference type="InterPro" id="IPR001647">
    <property type="entry name" value="HTH_TetR"/>
</dbReference>
<dbReference type="Proteomes" id="UP000199163">
    <property type="component" value="Unassembled WGS sequence"/>
</dbReference>
<dbReference type="SUPFAM" id="SSF46689">
    <property type="entry name" value="Homeodomain-like"/>
    <property type="match status" value="1"/>
</dbReference>
<dbReference type="InterPro" id="IPR009057">
    <property type="entry name" value="Homeodomain-like_sf"/>
</dbReference>
<gene>
    <name evidence="4" type="ORF">SAMN05192534_1177</name>
</gene>
<organism evidence="4 5">
    <name type="scientific">Alteribacillus persepolensis</name>
    <dbReference type="NCBI Taxonomy" id="568899"/>
    <lineage>
        <taxon>Bacteria</taxon>
        <taxon>Bacillati</taxon>
        <taxon>Bacillota</taxon>
        <taxon>Bacilli</taxon>
        <taxon>Bacillales</taxon>
        <taxon>Bacillaceae</taxon>
        <taxon>Alteribacillus</taxon>
    </lineage>
</organism>